<dbReference type="Proteomes" id="UP000358545">
    <property type="component" value="Unassembled WGS sequence"/>
</dbReference>
<feature type="domain" description="Nudix hydrolase" evidence="2">
    <location>
        <begin position="28"/>
        <end position="157"/>
    </location>
</feature>
<dbReference type="EMBL" id="AABEKY010000006">
    <property type="protein sequence ID" value="EAG9388155.1"/>
    <property type="molecule type" value="Genomic_DNA"/>
</dbReference>
<gene>
    <name evidence="20" type="primary">idi</name>
    <name evidence="7" type="ORF">A8L61_13645</name>
    <name evidence="4" type="ORF">ART25_11770</name>
    <name evidence="3" type="ORF">ARY78_12455</name>
    <name evidence="8" type="ORF">BB997_10715</name>
    <name evidence="9" type="ORF">CA369_09040</name>
    <name evidence="10" type="ORF">CW845_11725</name>
    <name evidence="12" type="ORF">D4920_12840</name>
    <name evidence="11" type="ORF">D4B11_07170</name>
    <name evidence="13" type="ORF">D5N24_12200</name>
    <name evidence="20" type="ORF">DYZ80_02270</name>
    <name evidence="6" type="ORF">E1W56_13535</name>
    <name evidence="14" type="ORF">E5F58_04665</name>
    <name evidence="15" type="ORF">F6515_06970</name>
    <name evidence="16" type="ORF">FV747_10625</name>
    <name evidence="17" type="ORF">GHH22_10240</name>
    <name evidence="18" type="ORF">GI949_12455</name>
    <name evidence="19" type="ORF">HQN34_000032</name>
    <name evidence="5" type="ORF">Y261_10735</name>
</gene>
<evidence type="ECO:0000313" key="33">
    <source>
        <dbReference type="Proteomes" id="UP000533021"/>
    </source>
</evidence>
<evidence type="ECO:0000313" key="18">
    <source>
        <dbReference type="EMBL" id="HAC1755780.1"/>
    </source>
</evidence>
<dbReference type="EMBL" id="AAAREG010000008">
    <property type="protein sequence ID" value="EAE2354822.1"/>
    <property type="molecule type" value="Genomic_DNA"/>
</dbReference>
<evidence type="ECO:0000313" key="7">
    <source>
        <dbReference type="EMBL" id="EAG0868309.1"/>
    </source>
</evidence>
<dbReference type="EMBL" id="AABEMN010000008">
    <property type="protein sequence ID" value="EAG9519549.1"/>
    <property type="molecule type" value="Genomic_DNA"/>
</dbReference>
<dbReference type="Proteomes" id="UP000379076">
    <property type="component" value="Unassembled WGS sequence"/>
</dbReference>
<evidence type="ECO:0000313" key="23">
    <source>
        <dbReference type="Proteomes" id="UP000358545"/>
    </source>
</evidence>
<dbReference type="Proteomes" id="UP000365297">
    <property type="component" value="Unassembled WGS sequence"/>
</dbReference>
<evidence type="ECO:0000313" key="13">
    <source>
        <dbReference type="EMBL" id="EAH3295164.1"/>
    </source>
</evidence>
<dbReference type="RefSeq" id="WP_003731389.1">
    <property type="nucleotide sequence ID" value="NC_021825.2"/>
</dbReference>
<dbReference type="EMBL" id="AABGUK010000001">
    <property type="protein sequence ID" value="EAH4241295.1"/>
    <property type="molecule type" value="Genomic_DNA"/>
</dbReference>
<dbReference type="Pfam" id="PF00293">
    <property type="entry name" value="NUDIX"/>
    <property type="match status" value="1"/>
</dbReference>
<evidence type="ECO:0000313" key="9">
    <source>
        <dbReference type="EMBL" id="EAG4462428.1"/>
    </source>
</evidence>
<evidence type="ECO:0000313" key="30">
    <source>
        <dbReference type="Proteomes" id="UP000527632"/>
    </source>
</evidence>
<evidence type="ECO:0000313" key="3">
    <source>
        <dbReference type="EMBL" id="EAC5551243.1"/>
    </source>
</evidence>
<evidence type="ECO:0000313" key="19">
    <source>
        <dbReference type="EMBL" id="HAJ9591869.1"/>
    </source>
</evidence>
<dbReference type="Proteomes" id="UP000843503">
    <property type="component" value="Unassembled WGS sequence"/>
</dbReference>
<reference evidence="24 25" key="4">
    <citation type="submission" date="2018-06" db="EMBL/GenBank/DDBJ databases">
        <authorList>
            <consortium name="GenomeTrakr: Next Generation Sequencing Network for Food Pathogen Tracability"/>
        </authorList>
    </citation>
    <scope>NUCLEOTIDE SEQUENCE [LARGE SCALE GENOMIC DNA]</scope>
    <source>
        <strain evidence="9 31">CFSAN063727</strain>
        <strain evidence="4 25">FDA00006494</strain>
        <strain evidence="3 24">FDA00007096</strain>
        <strain evidence="14 30">LS1344</strain>
    </source>
</reference>
<dbReference type="KEGG" id="lmok:CQ02_02000"/>
<dbReference type="Proteomes" id="UP000467536">
    <property type="component" value="Unassembled WGS sequence"/>
</dbReference>
<evidence type="ECO:0000313" key="21">
    <source>
        <dbReference type="Proteomes" id="UP000272537"/>
    </source>
</evidence>
<evidence type="ECO:0000256" key="1">
    <source>
        <dbReference type="ARBA" id="ARBA00022801"/>
    </source>
</evidence>
<evidence type="ECO:0000313" key="10">
    <source>
        <dbReference type="EMBL" id="EAG9388155.1"/>
    </source>
</evidence>
<proteinExistence type="predicted"/>
<dbReference type="PANTHER" id="PTHR10885:SF0">
    <property type="entry name" value="ISOPENTENYL-DIPHOSPHATE DELTA-ISOMERASE"/>
    <property type="match status" value="1"/>
</dbReference>
<dbReference type="GO" id="GO:0004452">
    <property type="term" value="F:isopentenyl-diphosphate delta-isomerase activity"/>
    <property type="evidence" value="ECO:0007669"/>
    <property type="project" value="UniProtKB-EC"/>
</dbReference>
<evidence type="ECO:0000313" key="12">
    <source>
        <dbReference type="EMBL" id="EAH2282965.1"/>
    </source>
</evidence>
<dbReference type="SUPFAM" id="SSF55811">
    <property type="entry name" value="Nudix"/>
    <property type="match status" value="1"/>
</dbReference>
<dbReference type="PROSITE" id="PS00893">
    <property type="entry name" value="NUDIX_BOX"/>
    <property type="match status" value="1"/>
</dbReference>
<dbReference type="Proteomes" id="UP000528151">
    <property type="component" value="Unassembled WGS sequence"/>
</dbReference>
<sequence length="169" mass="19555">MEEWDLLNENRELTGKTHIRGEKLAPGELHLVVHVCIFNEKGQLLIQKRQKDKEGWPNYWDLSAAGSALKGETSLQAAEREVQEELGITIDLSNTRAKFSYHFEAGFDDYWFITKDVELSDLTLQKEEVADARFVTKEELEVLRSSGEFIPYFFLNQLFNLKNATSIHF</sequence>
<name>A0A0B8R1D0_LISMN</name>
<reference evidence="22 23" key="3">
    <citation type="submission" date="2018-06" db="EMBL/GenBank/DDBJ databases">
        <authorList>
            <consortium name="PulseNet: The National Subtyping Network for Foodborne Disease Surveillance"/>
            <person name="Tarr C.L."/>
            <person name="Trees E."/>
            <person name="Katz L.S."/>
            <person name="Carleton-Romer H.A."/>
            <person name="Stroika S."/>
            <person name="Kucerova Z."/>
            <person name="Roache K.F."/>
            <person name="Sabol A.L."/>
            <person name="Besser J."/>
            <person name="Gerner-Smidt P."/>
        </authorList>
    </citation>
    <scope>NUCLEOTIDE SEQUENCE [LARGE SCALE GENOMIC DNA]</scope>
    <source>
        <strain evidence="5 22">PNUSAL000134</strain>
        <strain evidence="7 23">PNUSAL002180</strain>
        <strain evidence="8 27">PNUSAL002298</strain>
        <strain evidence="15 28">PNUSAL005692</strain>
    </source>
</reference>
<dbReference type="EMBL" id="DABJAN010000001">
    <property type="protein sequence ID" value="HAJ9591869.1"/>
    <property type="molecule type" value="Genomic_DNA"/>
</dbReference>
<evidence type="ECO:0000313" key="6">
    <source>
        <dbReference type="EMBL" id="EAE4943065.1"/>
    </source>
</evidence>
<dbReference type="EMBL" id="AALGDA010000016">
    <property type="protein sequence ID" value="ECY9782734.1"/>
    <property type="molecule type" value="Genomic_DNA"/>
</dbReference>
<dbReference type="EMBL" id="AABFVG010000009">
    <property type="protein sequence ID" value="EAH2282965.1"/>
    <property type="molecule type" value="Genomic_DNA"/>
</dbReference>
<organism evidence="12 33">
    <name type="scientific">Listeria monocytogenes</name>
    <dbReference type="NCBI Taxonomy" id="1639"/>
    <lineage>
        <taxon>Bacteria</taxon>
        <taxon>Bacillati</taxon>
        <taxon>Bacillota</taxon>
        <taxon>Bacilli</taxon>
        <taxon>Bacillales</taxon>
        <taxon>Listeriaceae</taxon>
        <taxon>Listeria</taxon>
    </lineage>
</organism>
<dbReference type="EMBL" id="DAAJZA010000009">
    <property type="protein sequence ID" value="HAC1755780.1"/>
    <property type="molecule type" value="Genomic_DNA"/>
</dbReference>
<dbReference type="Proteomes" id="UP000336166">
    <property type="component" value="Unassembled WGS sequence"/>
</dbReference>
<evidence type="ECO:0000313" key="5">
    <source>
        <dbReference type="EMBL" id="EAE2354822.1"/>
    </source>
</evidence>
<evidence type="ECO:0000313" key="27">
    <source>
        <dbReference type="Proteomes" id="UP000478682"/>
    </source>
</evidence>
<accession>A0A0B8R1D0</accession>
<reference evidence="20 21" key="1">
    <citation type="journal article" date="2018" name="BMC Genomics">
        <title>Genes significantly associated with lineage II food isolates of Listeria monocytogenes.</title>
        <authorList>
            <person name="Pirone-Davies C."/>
            <person name="Chen Y."/>
            <person name="Pightling A."/>
            <person name="Ryan G."/>
            <person name="Wang Y."/>
            <person name="Yao K."/>
            <person name="Hoffmann M."/>
            <person name="Allard M.W."/>
        </authorList>
    </citation>
    <scope>NUCLEOTIDE SEQUENCE [LARGE SCALE GENOMIC DNA]</scope>
    <source>
        <strain evidence="20 21">PNUSAL000550</strain>
    </source>
</reference>
<dbReference type="EMBL" id="AAAIXK010000007">
    <property type="protein sequence ID" value="EAC5551243.1"/>
    <property type="molecule type" value="Genomic_DNA"/>
</dbReference>
<dbReference type="PROSITE" id="PS51462">
    <property type="entry name" value="NUDIX"/>
    <property type="match status" value="1"/>
</dbReference>
<evidence type="ECO:0000313" key="24">
    <source>
        <dbReference type="Proteomes" id="UP000365297"/>
    </source>
</evidence>
<evidence type="ECO:0000313" key="14">
    <source>
        <dbReference type="EMBL" id="EAH4241295.1"/>
    </source>
</evidence>
<evidence type="ECO:0000313" key="28">
    <source>
        <dbReference type="Proteomes" id="UP000489121"/>
    </source>
</evidence>
<evidence type="ECO:0000313" key="8">
    <source>
        <dbReference type="EMBL" id="EAG1894080.1"/>
    </source>
</evidence>
<dbReference type="CDD" id="cd04693">
    <property type="entry name" value="NUDIX_Hydrolase"/>
    <property type="match status" value="1"/>
</dbReference>
<evidence type="ECO:0000313" key="20">
    <source>
        <dbReference type="EMBL" id="RKA07058.1"/>
    </source>
</evidence>
<evidence type="ECO:0000313" key="11">
    <source>
        <dbReference type="EMBL" id="EAG9519549.1"/>
    </source>
</evidence>
<dbReference type="EMBL" id="AAAQQZ010000005">
    <property type="protein sequence ID" value="EAE1339588.1"/>
    <property type="molecule type" value="Genomic_DNA"/>
</dbReference>
<dbReference type="InterPro" id="IPR000086">
    <property type="entry name" value="NUDIX_hydrolase_dom"/>
</dbReference>
<dbReference type="GO" id="GO:0016787">
    <property type="term" value="F:hydrolase activity"/>
    <property type="evidence" value="ECO:0007669"/>
    <property type="project" value="UniProtKB-KW"/>
</dbReference>
<evidence type="ECO:0000313" key="36">
    <source>
        <dbReference type="Proteomes" id="UP000843775"/>
    </source>
</evidence>
<evidence type="ECO:0000313" key="34">
    <source>
        <dbReference type="Proteomes" id="UP000546397"/>
    </source>
</evidence>
<dbReference type="InterPro" id="IPR020084">
    <property type="entry name" value="NUDIX_hydrolase_CS"/>
</dbReference>
<dbReference type="Proteomes" id="UP000546397">
    <property type="component" value="Unassembled WGS sequence"/>
</dbReference>
<keyword evidence="1 17" id="KW-0378">Hydrolase</keyword>
<dbReference type="EMBL" id="AABBZO010000009">
    <property type="protein sequence ID" value="EAG4462428.1"/>
    <property type="molecule type" value="Genomic_DNA"/>
</dbReference>
<dbReference type="Proteomes" id="UP000530452">
    <property type="component" value="Unassembled WGS sequence"/>
</dbReference>
<dbReference type="EMBL" id="AABGHY010000009">
    <property type="protein sequence ID" value="EAH3295164.1"/>
    <property type="molecule type" value="Genomic_DNA"/>
</dbReference>
<dbReference type="PANTHER" id="PTHR10885">
    <property type="entry name" value="ISOPENTENYL-DIPHOSPHATE DELTA-ISOMERASE"/>
    <property type="match status" value="1"/>
</dbReference>
<dbReference type="EMBL" id="AAASLB010000009">
    <property type="protein sequence ID" value="EAE4943065.1"/>
    <property type="molecule type" value="Genomic_DNA"/>
</dbReference>
<evidence type="ECO:0000313" key="29">
    <source>
        <dbReference type="Proteomes" id="UP000522199"/>
    </source>
</evidence>
<protein>
    <submittedName>
        <fullName evidence="20">Isopentenyl-diphosphate Delta-isomerase</fullName>
        <ecNumber evidence="20">5.3.3.2</ecNumber>
    </submittedName>
    <submittedName>
        <fullName evidence="12">NUDIX domain-containing protein</fullName>
    </submittedName>
    <submittedName>
        <fullName evidence="17">NUDIX hydrolase</fullName>
    </submittedName>
</protein>
<dbReference type="Proteomes" id="UP000272537">
    <property type="component" value="Unassembled WGS sequence"/>
</dbReference>
<dbReference type="AlphaFoldDB" id="A0A0B8R1D0"/>
<reference evidence="10 29" key="6">
    <citation type="submission" date="2019-04" db="EMBL/GenBank/DDBJ databases">
        <authorList>
            <consortium name="GenomeTrakr network: Whole genome sequencing for foodborne pathogen traceback"/>
        </authorList>
    </citation>
    <scope>NUCLEOTIDE SEQUENCE [LARGE SCALE GENOMIC DNA]</scope>
    <source>
        <strain evidence="10 29">CFSAN072474</strain>
    </source>
</reference>
<dbReference type="EC" id="5.3.3.2" evidence="20"/>
<comment type="caution">
    <text evidence="12">The sequence shown here is derived from an EMBL/GenBank/DDBJ whole genome shotgun (WGS) entry which is preliminary data.</text>
</comment>
<evidence type="ECO:0000313" key="17">
    <source>
        <dbReference type="EMBL" id="HAA8053534.1"/>
    </source>
</evidence>
<dbReference type="Proteomes" id="UP000840039">
    <property type="component" value="Unassembled WGS sequence"/>
</dbReference>
<dbReference type="Proteomes" id="UP000527632">
    <property type="component" value="Unassembled WGS sequence"/>
</dbReference>
<dbReference type="Proteomes" id="UP000478682">
    <property type="component" value="Unassembled WGS sequence"/>
</dbReference>
<dbReference type="Proteomes" id="UP000489121">
    <property type="component" value="Unassembled WGS sequence"/>
</dbReference>
<dbReference type="Proteomes" id="UP000843775">
    <property type="component" value="Unassembled WGS sequence"/>
</dbReference>
<evidence type="ECO:0000313" key="22">
    <source>
        <dbReference type="Proteomes" id="UP000336166"/>
    </source>
</evidence>
<dbReference type="EMBL" id="AANEHK010000009">
    <property type="protein sequence ID" value="EDO0986442.1"/>
    <property type="molecule type" value="Genomic_DNA"/>
</dbReference>
<evidence type="ECO:0000313" key="26">
    <source>
        <dbReference type="Proteomes" id="UP000467536"/>
    </source>
</evidence>
<dbReference type="Proteomes" id="UP000533021">
    <property type="component" value="Unassembled WGS sequence"/>
</dbReference>
<reference evidence="35 36" key="2">
    <citation type="journal article" date="2018" name="Genome Biol.">
        <title>SKESA: strategic k-mer extension for scrupulous assemblies.</title>
        <authorList>
            <person name="Souvorov A."/>
            <person name="Agarwala R."/>
            <person name="Lipman D.J."/>
        </authorList>
    </citation>
    <scope>NUCLEOTIDE SEQUENCE [LARGE SCALE GENOMIC DNA]</scope>
    <source>
        <strain evidence="17">09CEB371LM</strain>
        <strain evidence="19">2017-325981-023-01</strain>
        <strain evidence="18 36">DMG1500109</strain>
    </source>
</reference>
<evidence type="ECO:0000313" key="15">
    <source>
        <dbReference type="EMBL" id="ECY9782734.1"/>
    </source>
</evidence>
<dbReference type="EMBL" id="DAAEEB010000006">
    <property type="protein sequence ID" value="HAA8053534.1"/>
    <property type="molecule type" value="Genomic_DNA"/>
</dbReference>
<evidence type="ECO:0000259" key="2">
    <source>
        <dbReference type="PROSITE" id="PS51462"/>
    </source>
</evidence>
<dbReference type="EMBL" id="QXLS01000005">
    <property type="protein sequence ID" value="RKA07058.1"/>
    <property type="molecule type" value="Genomic_DNA"/>
</dbReference>
<evidence type="ECO:0000313" key="35">
    <source>
        <dbReference type="Proteomes" id="UP000843503"/>
    </source>
</evidence>
<dbReference type="EMBL" id="AABATR010000005">
    <property type="protein sequence ID" value="EAG1894080.1"/>
    <property type="molecule type" value="Genomic_DNA"/>
</dbReference>
<keyword evidence="20" id="KW-0413">Isomerase</keyword>
<evidence type="ECO:0000313" key="25">
    <source>
        <dbReference type="Proteomes" id="UP000379076"/>
    </source>
</evidence>
<dbReference type="EMBL" id="AABAGT010000025">
    <property type="protein sequence ID" value="EAG0868309.1"/>
    <property type="molecule type" value="Genomic_DNA"/>
</dbReference>
<dbReference type="Gene3D" id="3.90.79.10">
    <property type="entry name" value="Nucleoside Triphosphate Pyrophosphohydrolase"/>
    <property type="match status" value="1"/>
</dbReference>
<evidence type="ECO:0000313" key="4">
    <source>
        <dbReference type="EMBL" id="EAE1339588.1"/>
    </source>
</evidence>
<evidence type="ECO:0000313" key="31">
    <source>
        <dbReference type="Proteomes" id="UP000528151"/>
    </source>
</evidence>
<evidence type="ECO:0000313" key="32">
    <source>
        <dbReference type="Proteomes" id="UP000530452"/>
    </source>
</evidence>
<reference evidence="32 33" key="5">
    <citation type="submission" date="2019-04" db="EMBL/GenBank/DDBJ databases">
        <authorList>
            <person name="Ashton P.M."/>
            <person name="Dallman T."/>
            <person name="Nair S."/>
            <person name="De Pinna E."/>
            <person name="Peters T."/>
            <person name="Grant K."/>
        </authorList>
    </citation>
    <scope>NUCLEOTIDE SEQUENCE [LARGE SCALE GENOMIC DNA]</scope>
    <source>
        <strain evidence="12 33">282333</strain>
        <strain evidence="13 32">282352</strain>
        <strain evidence="11 34">289003</strain>
        <strain evidence="16 26">788324</strain>
        <strain evidence="6">RL15000286</strain>
    </source>
</reference>
<evidence type="ECO:0000313" key="16">
    <source>
        <dbReference type="EMBL" id="EDO0986442.1"/>
    </source>
</evidence>
<dbReference type="Proteomes" id="UP000522199">
    <property type="component" value="Unassembled WGS sequence"/>
</dbReference>
<dbReference type="Proteomes" id="UP000393182">
    <property type="component" value="Unassembled WGS sequence"/>
</dbReference>
<dbReference type="InterPro" id="IPR015797">
    <property type="entry name" value="NUDIX_hydrolase-like_dom_sf"/>
</dbReference>
<reference evidence="19" key="7">
    <citation type="submission" date="2020-05" db="EMBL/GenBank/DDBJ databases">
        <authorList>
            <consortium name="NCBI Pathogen Detection Project"/>
        </authorList>
    </citation>
    <scope>NUCLEOTIDE SEQUENCE</scope>
    <source>
        <strain evidence="17">09CEB371LM</strain>
        <strain evidence="19">2017-325981-023-01</strain>
        <strain evidence="18">DMG1500109</strain>
    </source>
</reference>